<dbReference type="PANTHER" id="PTHR36179:SF2">
    <property type="entry name" value="LUD DOMAIN-CONTAINING PROTEIN"/>
    <property type="match status" value="1"/>
</dbReference>
<dbReference type="InterPro" id="IPR003741">
    <property type="entry name" value="LUD_dom"/>
</dbReference>
<dbReference type="EMBL" id="FRAG01000066">
    <property type="protein sequence ID" value="SHK46637.1"/>
    <property type="molecule type" value="Genomic_DNA"/>
</dbReference>
<dbReference type="Pfam" id="PF02589">
    <property type="entry name" value="LUD_dom"/>
    <property type="match status" value="1"/>
</dbReference>
<evidence type="ECO:0000259" key="1">
    <source>
        <dbReference type="Pfam" id="PF02589"/>
    </source>
</evidence>
<dbReference type="PIRSF" id="PIRSF020269">
    <property type="entry name" value="DUF1121"/>
    <property type="match status" value="1"/>
</dbReference>
<accession>A0A1M6SPT9</accession>
<evidence type="ECO:0000313" key="3">
    <source>
        <dbReference type="Proteomes" id="UP000184465"/>
    </source>
</evidence>
<organism evidence="2 3">
    <name type="scientific">Paramaledivibacter caminithermalis (strain DSM 15212 / CIP 107654 / DViRD3)</name>
    <name type="common">Clostridium caminithermale</name>
    <dbReference type="NCBI Taxonomy" id="1121301"/>
    <lineage>
        <taxon>Bacteria</taxon>
        <taxon>Bacillati</taxon>
        <taxon>Bacillota</taxon>
        <taxon>Clostridia</taxon>
        <taxon>Peptostreptococcales</taxon>
        <taxon>Caminicellaceae</taxon>
        <taxon>Paramaledivibacter</taxon>
    </lineage>
</organism>
<dbReference type="AlphaFoldDB" id="A0A1M6SPT9"/>
<dbReference type="Proteomes" id="UP000184465">
    <property type="component" value="Unassembled WGS sequence"/>
</dbReference>
<proteinExistence type="predicted"/>
<sequence length="215" mass="24241">MNSNIKWKIDNDFNLLKENLVTRNYKVEIFENSDELIEYFKNNIKKEKVIGVGGSTTLSEIGLIENMIDSGYNVLNRNKAGLSREEKHKLQRAALTSDVFICSVNAISIDGQIINIDHTGNRVSAILYGPREVYLIIGYNKVCWSLDEAMNRARLFAAPLNAKRSEEKYSPPCLKHGQCVRCNSNKSICSVTSIMETCSEKGRIKVLLVKESLGF</sequence>
<protein>
    <submittedName>
        <fullName evidence="2">Uncharacterized ACR, YkgG family COG1556</fullName>
    </submittedName>
</protein>
<feature type="domain" description="LUD" evidence="1">
    <location>
        <begin position="16"/>
        <end position="209"/>
    </location>
</feature>
<evidence type="ECO:0000313" key="2">
    <source>
        <dbReference type="EMBL" id="SHK46637.1"/>
    </source>
</evidence>
<dbReference type="InterPro" id="IPR009501">
    <property type="entry name" value="UCP020269"/>
</dbReference>
<dbReference type="OrthoDB" id="9809147at2"/>
<dbReference type="PANTHER" id="PTHR36179">
    <property type="entry name" value="LUD_DOM DOMAIN-CONTAINING PROTEIN"/>
    <property type="match status" value="1"/>
</dbReference>
<keyword evidence="3" id="KW-1185">Reference proteome</keyword>
<dbReference type="STRING" id="1121301.SAMN02745912_03386"/>
<name>A0A1M6SPT9_PARC5</name>
<reference evidence="3" key="1">
    <citation type="submission" date="2016-11" db="EMBL/GenBank/DDBJ databases">
        <authorList>
            <person name="Varghese N."/>
            <person name="Submissions S."/>
        </authorList>
    </citation>
    <scope>NUCLEOTIDE SEQUENCE [LARGE SCALE GENOMIC DNA]</scope>
    <source>
        <strain evidence="3">DSM 15212 / CIP 107654 / DViRD3</strain>
    </source>
</reference>
<gene>
    <name evidence="2" type="ORF">SAMN02745912_03386</name>
</gene>
<dbReference type="RefSeq" id="WP_073152790.1">
    <property type="nucleotide sequence ID" value="NZ_FRAG01000066.1"/>
</dbReference>